<comment type="similarity">
    <text evidence="1">Belongs to the arthropod CHH/MIH/GIH/VIH hormone family.</text>
</comment>
<reference evidence="2 3" key="2">
    <citation type="submission" date="2018-11" db="EMBL/GenBank/DDBJ databases">
        <authorList>
            <consortium name="Pathogen Informatics"/>
        </authorList>
    </citation>
    <scope>NUCLEOTIDE SEQUENCE [LARGE SCALE GENOMIC DNA]</scope>
</reference>
<evidence type="ECO:0000313" key="3">
    <source>
        <dbReference type="Proteomes" id="UP000267096"/>
    </source>
</evidence>
<proteinExistence type="inferred from homology"/>
<accession>A0A0M3K4T8</accession>
<keyword evidence="3" id="KW-1185">Reference proteome</keyword>
<sequence>MARVLMRPAPSWRLNVTQKCSIYDDEPLHAIMDRVCEICHEMYSHKVPNMRVECSFAMYKPAPFSWGYRISQMFFLKRTIESRLSALQAL</sequence>
<organism evidence="4">
    <name type="scientific">Anisakis simplex</name>
    <name type="common">Herring worm</name>
    <dbReference type="NCBI Taxonomy" id="6269"/>
    <lineage>
        <taxon>Eukaryota</taxon>
        <taxon>Metazoa</taxon>
        <taxon>Ecdysozoa</taxon>
        <taxon>Nematoda</taxon>
        <taxon>Chromadorea</taxon>
        <taxon>Rhabditida</taxon>
        <taxon>Spirurina</taxon>
        <taxon>Ascaridomorpha</taxon>
        <taxon>Ascaridoidea</taxon>
        <taxon>Anisakidae</taxon>
        <taxon>Anisakis</taxon>
        <taxon>Anisakis simplex complex</taxon>
    </lineage>
</organism>
<dbReference type="SUPFAM" id="SSF81778">
    <property type="entry name" value="Crustacean CHH/MIH/GIH neurohormone"/>
    <property type="match status" value="1"/>
</dbReference>
<dbReference type="EMBL" id="UYRR01032290">
    <property type="protein sequence ID" value="VDK54993.1"/>
    <property type="molecule type" value="Genomic_DNA"/>
</dbReference>
<evidence type="ECO:0000256" key="1">
    <source>
        <dbReference type="ARBA" id="ARBA00005447"/>
    </source>
</evidence>
<evidence type="ECO:0000313" key="2">
    <source>
        <dbReference type="EMBL" id="VDK54993.1"/>
    </source>
</evidence>
<dbReference type="InterPro" id="IPR035957">
    <property type="entry name" value="Crust_neurohorm_sf"/>
</dbReference>
<dbReference type="AlphaFoldDB" id="A0A0M3K4T8"/>
<reference evidence="4" key="1">
    <citation type="submission" date="2017-02" db="UniProtKB">
        <authorList>
            <consortium name="WormBaseParasite"/>
        </authorList>
    </citation>
    <scope>IDENTIFICATION</scope>
</reference>
<protein>
    <submittedName>
        <fullName evidence="4">IMS_C domain-containing protein</fullName>
    </submittedName>
</protein>
<dbReference type="WBParaSite" id="ASIM_0001597901-mRNA-1">
    <property type="protein sequence ID" value="ASIM_0001597901-mRNA-1"/>
    <property type="gene ID" value="ASIM_0001597901"/>
</dbReference>
<evidence type="ECO:0000313" key="4">
    <source>
        <dbReference type="WBParaSite" id="ASIM_0001597901-mRNA-1"/>
    </source>
</evidence>
<name>A0A0M3K4T8_ANISI</name>
<dbReference type="OrthoDB" id="6365952at2759"/>
<dbReference type="Proteomes" id="UP000267096">
    <property type="component" value="Unassembled WGS sequence"/>
</dbReference>
<dbReference type="Gene3D" id="1.10.2010.10">
    <property type="entry name" value="Crustacean CHH/MIH/GIH neurohormone"/>
    <property type="match status" value="1"/>
</dbReference>
<gene>
    <name evidence="2" type="ORF">ASIM_LOCUS15386</name>
</gene>